<dbReference type="GO" id="GO:0020037">
    <property type="term" value="F:heme binding"/>
    <property type="evidence" value="ECO:0007669"/>
    <property type="project" value="InterPro"/>
</dbReference>
<dbReference type="GO" id="GO:0005506">
    <property type="term" value="F:iron ion binding"/>
    <property type="evidence" value="ECO:0007669"/>
    <property type="project" value="InterPro"/>
</dbReference>
<evidence type="ECO:0008006" key="4">
    <source>
        <dbReference type="Google" id="ProtNLM"/>
    </source>
</evidence>
<dbReference type="PROSITE" id="PS51009">
    <property type="entry name" value="CYTCII"/>
    <property type="match status" value="1"/>
</dbReference>
<dbReference type="EMBL" id="CP036273">
    <property type="protein sequence ID" value="QDU19199.1"/>
    <property type="molecule type" value="Genomic_DNA"/>
</dbReference>
<evidence type="ECO:0000313" key="2">
    <source>
        <dbReference type="EMBL" id="QDU19199.1"/>
    </source>
</evidence>
<keyword evidence="3" id="KW-1185">Reference proteome</keyword>
<dbReference type="OrthoDB" id="283232at2"/>
<proteinExistence type="predicted"/>
<protein>
    <recommendedName>
        <fullName evidence="4">Cytochrome c</fullName>
    </recommendedName>
</protein>
<evidence type="ECO:0000313" key="3">
    <source>
        <dbReference type="Proteomes" id="UP000319576"/>
    </source>
</evidence>
<dbReference type="Proteomes" id="UP000319576">
    <property type="component" value="Chromosome"/>
</dbReference>
<dbReference type="SUPFAM" id="SSF47175">
    <property type="entry name" value="Cytochromes"/>
    <property type="match status" value="1"/>
</dbReference>
<dbReference type="KEGG" id="uli:ETAA1_11030"/>
<reference evidence="2 3" key="1">
    <citation type="submission" date="2019-02" db="EMBL/GenBank/DDBJ databases">
        <title>Deep-cultivation of Planctomycetes and their phenomic and genomic characterization uncovers novel biology.</title>
        <authorList>
            <person name="Wiegand S."/>
            <person name="Jogler M."/>
            <person name="Boedeker C."/>
            <person name="Pinto D."/>
            <person name="Vollmers J."/>
            <person name="Rivas-Marin E."/>
            <person name="Kohn T."/>
            <person name="Peeters S.H."/>
            <person name="Heuer A."/>
            <person name="Rast P."/>
            <person name="Oberbeckmann S."/>
            <person name="Bunk B."/>
            <person name="Jeske O."/>
            <person name="Meyerdierks A."/>
            <person name="Storesund J.E."/>
            <person name="Kallscheuer N."/>
            <person name="Luecker S."/>
            <person name="Lage O.M."/>
            <person name="Pohl T."/>
            <person name="Merkel B.J."/>
            <person name="Hornburger P."/>
            <person name="Mueller R.-W."/>
            <person name="Bruemmer F."/>
            <person name="Labrenz M."/>
            <person name="Spormann A.M."/>
            <person name="Op den Camp H."/>
            <person name="Overmann J."/>
            <person name="Amann R."/>
            <person name="Jetten M.S.M."/>
            <person name="Mascher T."/>
            <person name="Medema M.H."/>
            <person name="Devos D.P."/>
            <person name="Kaster A.-K."/>
            <person name="Ovreas L."/>
            <person name="Rohde M."/>
            <person name="Galperin M.Y."/>
            <person name="Jogler C."/>
        </authorList>
    </citation>
    <scope>NUCLEOTIDE SEQUENCE [LARGE SCALE GENOMIC DNA]</scope>
    <source>
        <strain evidence="2 3">ETA_A1</strain>
    </source>
</reference>
<name>A0A517XNW4_9BACT</name>
<dbReference type="GO" id="GO:0009055">
    <property type="term" value="F:electron transfer activity"/>
    <property type="evidence" value="ECO:0007669"/>
    <property type="project" value="InterPro"/>
</dbReference>
<organism evidence="2 3">
    <name type="scientific">Urbifossiella limnaea</name>
    <dbReference type="NCBI Taxonomy" id="2528023"/>
    <lineage>
        <taxon>Bacteria</taxon>
        <taxon>Pseudomonadati</taxon>
        <taxon>Planctomycetota</taxon>
        <taxon>Planctomycetia</taxon>
        <taxon>Gemmatales</taxon>
        <taxon>Gemmataceae</taxon>
        <taxon>Urbifossiella</taxon>
    </lineage>
</organism>
<accession>A0A517XNW4</accession>
<sequence length="139" mass="14072" precursor="true">MTNTFVRVGFTAAVAAALFVAVGTPTVAQEKGLTIKDIMKAGHGGTDPLLKQVIFAAKDGKWDAAVAAAKSLDSNAALLHKATPSKGGADSWEKLGGAYHKNTSALLAAAEKKNADGVKTSAGAIQGSCKACHTAHKGK</sequence>
<feature type="chain" id="PRO_5021998129" description="Cytochrome c" evidence="1">
    <location>
        <begin position="29"/>
        <end position="139"/>
    </location>
</feature>
<dbReference type="InterPro" id="IPR010980">
    <property type="entry name" value="Cyt_c/b562"/>
</dbReference>
<gene>
    <name evidence="2" type="ORF">ETAA1_11030</name>
</gene>
<dbReference type="AlphaFoldDB" id="A0A517XNW4"/>
<keyword evidence="1" id="KW-0732">Signal</keyword>
<dbReference type="InterPro" id="IPR002321">
    <property type="entry name" value="Cyt_c_II"/>
</dbReference>
<dbReference type="GO" id="GO:0022900">
    <property type="term" value="P:electron transport chain"/>
    <property type="evidence" value="ECO:0007669"/>
    <property type="project" value="InterPro"/>
</dbReference>
<dbReference type="RefSeq" id="WP_145235025.1">
    <property type="nucleotide sequence ID" value="NZ_CP036273.1"/>
</dbReference>
<feature type="signal peptide" evidence="1">
    <location>
        <begin position="1"/>
        <end position="28"/>
    </location>
</feature>
<evidence type="ECO:0000256" key="1">
    <source>
        <dbReference type="SAM" id="SignalP"/>
    </source>
</evidence>